<dbReference type="Proteomes" id="UP000502549">
    <property type="component" value="Chromosome"/>
</dbReference>
<organism evidence="2 3">
    <name type="scientific">Pseudomonas multiresinivorans</name>
    <dbReference type="NCBI Taxonomy" id="95301"/>
    <lineage>
        <taxon>Bacteria</taxon>
        <taxon>Pseudomonadati</taxon>
        <taxon>Pseudomonadota</taxon>
        <taxon>Gammaproteobacteria</taxon>
        <taxon>Pseudomonadales</taxon>
        <taxon>Pseudomonadaceae</taxon>
        <taxon>Pseudomonas</taxon>
    </lineage>
</organism>
<dbReference type="AlphaFoldDB" id="A0A7Z3GQE7"/>
<dbReference type="InterPro" id="IPR049191">
    <property type="entry name" value="SutA_RBD"/>
</dbReference>
<dbReference type="KEGG" id="pmui:G4G71_14600"/>
<dbReference type="RefSeq" id="WP_169938671.1">
    <property type="nucleotide sequence ID" value="NZ_CP048833.1"/>
</dbReference>
<protein>
    <recommendedName>
        <fullName evidence="1">Transcriptional regulator SutA RNAP-binding domain-containing protein</fullName>
    </recommendedName>
</protein>
<evidence type="ECO:0000313" key="2">
    <source>
        <dbReference type="EMBL" id="QJP09045.1"/>
    </source>
</evidence>
<gene>
    <name evidence="2" type="ORF">G4G71_14600</name>
</gene>
<evidence type="ECO:0000313" key="3">
    <source>
        <dbReference type="Proteomes" id="UP000502549"/>
    </source>
</evidence>
<reference evidence="2 3" key="1">
    <citation type="submission" date="2020-02" db="EMBL/GenBank/DDBJ databases">
        <title>Complete genome sequence of Pseudomonas multiresinivorans ORNL1.</title>
        <authorList>
            <person name="Podar M."/>
        </authorList>
    </citation>
    <scope>NUCLEOTIDE SEQUENCE [LARGE SCALE GENOMIC DNA]</scope>
    <source>
        <strain evidence="3">populi</strain>
    </source>
</reference>
<sequence>MIRIDYRSTPLVDINRAEIAGRIAEFLACGGAIQEIPDGVSGFKDSPTFNHALSNPERRAHEKKQSCQFRSHDMSLAIEGHKKAAQLTRVQKSRELRRMAAEGMSIQASAKAMGISYNYARRIANENQITFRTQTIKDVEDKFCGEAP</sequence>
<evidence type="ECO:0000259" key="1">
    <source>
        <dbReference type="Pfam" id="PF20661"/>
    </source>
</evidence>
<keyword evidence="3" id="KW-1185">Reference proteome</keyword>
<feature type="domain" description="Transcriptional regulator SutA RNAP-binding" evidence="1">
    <location>
        <begin position="16"/>
        <end position="42"/>
    </location>
</feature>
<dbReference type="EMBL" id="CP048833">
    <property type="protein sequence ID" value="QJP09045.1"/>
    <property type="molecule type" value="Genomic_DNA"/>
</dbReference>
<name>A0A7Z3GQE7_9PSED</name>
<dbReference type="Pfam" id="PF20661">
    <property type="entry name" value="SutA-RBD"/>
    <property type="match status" value="1"/>
</dbReference>
<proteinExistence type="predicted"/>
<accession>A0A7Z3GQE7</accession>